<feature type="region of interest" description="Disordered" evidence="1">
    <location>
        <begin position="92"/>
        <end position="120"/>
    </location>
</feature>
<dbReference type="AlphaFoldDB" id="A0A3N4K6Z3"/>
<name>A0A3N4K6Z3_9PEZI</name>
<gene>
    <name evidence="3" type="ORF">P167DRAFT_610167</name>
</gene>
<keyword evidence="2" id="KW-1133">Transmembrane helix</keyword>
<evidence type="ECO:0000313" key="3">
    <source>
        <dbReference type="EMBL" id="RPB06306.1"/>
    </source>
</evidence>
<organism evidence="3 4">
    <name type="scientific">Morchella conica CCBAS932</name>
    <dbReference type="NCBI Taxonomy" id="1392247"/>
    <lineage>
        <taxon>Eukaryota</taxon>
        <taxon>Fungi</taxon>
        <taxon>Dikarya</taxon>
        <taxon>Ascomycota</taxon>
        <taxon>Pezizomycotina</taxon>
        <taxon>Pezizomycetes</taxon>
        <taxon>Pezizales</taxon>
        <taxon>Morchellaceae</taxon>
        <taxon>Morchella</taxon>
    </lineage>
</organism>
<protein>
    <submittedName>
        <fullName evidence="3">Uncharacterized protein</fullName>
    </submittedName>
</protein>
<dbReference type="OrthoDB" id="3029913at2759"/>
<evidence type="ECO:0000256" key="2">
    <source>
        <dbReference type="SAM" id="Phobius"/>
    </source>
</evidence>
<keyword evidence="2" id="KW-0472">Membrane</keyword>
<feature type="compositionally biased region" description="Low complexity" evidence="1">
    <location>
        <begin position="106"/>
        <end position="119"/>
    </location>
</feature>
<reference evidence="3 4" key="1">
    <citation type="journal article" date="2018" name="Nat. Ecol. Evol.">
        <title>Pezizomycetes genomes reveal the molecular basis of ectomycorrhizal truffle lifestyle.</title>
        <authorList>
            <person name="Murat C."/>
            <person name="Payen T."/>
            <person name="Noel B."/>
            <person name="Kuo A."/>
            <person name="Morin E."/>
            <person name="Chen J."/>
            <person name="Kohler A."/>
            <person name="Krizsan K."/>
            <person name="Balestrini R."/>
            <person name="Da Silva C."/>
            <person name="Montanini B."/>
            <person name="Hainaut M."/>
            <person name="Levati E."/>
            <person name="Barry K.W."/>
            <person name="Belfiori B."/>
            <person name="Cichocki N."/>
            <person name="Clum A."/>
            <person name="Dockter R.B."/>
            <person name="Fauchery L."/>
            <person name="Guy J."/>
            <person name="Iotti M."/>
            <person name="Le Tacon F."/>
            <person name="Lindquist E.A."/>
            <person name="Lipzen A."/>
            <person name="Malagnac F."/>
            <person name="Mello A."/>
            <person name="Molinier V."/>
            <person name="Miyauchi S."/>
            <person name="Poulain J."/>
            <person name="Riccioni C."/>
            <person name="Rubini A."/>
            <person name="Sitrit Y."/>
            <person name="Splivallo R."/>
            <person name="Traeger S."/>
            <person name="Wang M."/>
            <person name="Zifcakova L."/>
            <person name="Wipf D."/>
            <person name="Zambonelli A."/>
            <person name="Paolocci F."/>
            <person name="Nowrousian M."/>
            <person name="Ottonello S."/>
            <person name="Baldrian P."/>
            <person name="Spatafora J.W."/>
            <person name="Henrissat B."/>
            <person name="Nagy L.G."/>
            <person name="Aury J.M."/>
            <person name="Wincker P."/>
            <person name="Grigoriev I.V."/>
            <person name="Bonfante P."/>
            <person name="Martin F.M."/>
        </authorList>
    </citation>
    <scope>NUCLEOTIDE SEQUENCE [LARGE SCALE GENOMIC DNA]</scope>
    <source>
        <strain evidence="3 4">CCBAS932</strain>
    </source>
</reference>
<sequence length="243" mass="26775">MHNEAFVARLSWHKGCGLILLGGSEEEEEEEEEEERRWRGWVWKVTVEVVVVAVVVVVVNTAPSLAPSPRRKISIFRPNPQQQVETSPLRIDCPHRVPATTPPAQPSTTHPPTMSTPRRLPLRHARRLITDPPPTPSTDPTLLPLLPGYEQLLSFYAPSLTAGAYTATAQQTVTAPVRSGQTAPDPPLTLTTTQGFSITAPRFALPTGAVHSLYPPQGQGDYVETLPHMVFNDAHLPWEREAT</sequence>
<dbReference type="InParanoid" id="A0A3N4K6Z3"/>
<keyword evidence="2" id="KW-0812">Transmembrane</keyword>
<accession>A0A3N4K6Z3</accession>
<keyword evidence="4" id="KW-1185">Reference proteome</keyword>
<evidence type="ECO:0000256" key="1">
    <source>
        <dbReference type="SAM" id="MobiDB-lite"/>
    </source>
</evidence>
<feature type="non-terminal residue" evidence="3">
    <location>
        <position position="243"/>
    </location>
</feature>
<proteinExistence type="predicted"/>
<feature type="transmembrane region" description="Helical" evidence="2">
    <location>
        <begin position="41"/>
        <end position="62"/>
    </location>
</feature>
<evidence type="ECO:0000313" key="4">
    <source>
        <dbReference type="Proteomes" id="UP000277580"/>
    </source>
</evidence>
<dbReference type="STRING" id="1392247.A0A3N4K6Z3"/>
<dbReference type="EMBL" id="ML119486">
    <property type="protein sequence ID" value="RPB06306.1"/>
    <property type="molecule type" value="Genomic_DNA"/>
</dbReference>
<dbReference type="Proteomes" id="UP000277580">
    <property type="component" value="Unassembled WGS sequence"/>
</dbReference>